<keyword evidence="2" id="KW-1185">Reference proteome</keyword>
<accession>A0A087AF60</accession>
<evidence type="ECO:0000313" key="2">
    <source>
        <dbReference type="Proteomes" id="UP000028995"/>
    </source>
</evidence>
<dbReference type="STRING" id="35760.BCHO_0829"/>
<dbReference type="eggNOG" id="ENOG5031TK5">
    <property type="taxonomic scope" value="Bacteria"/>
</dbReference>
<evidence type="ECO:0000313" key="1">
    <source>
        <dbReference type="EMBL" id="KFI57410.1"/>
    </source>
</evidence>
<reference evidence="1 2" key="1">
    <citation type="submission" date="2014-03" db="EMBL/GenBank/DDBJ databases">
        <title>Genomics of Bifidobacteria.</title>
        <authorList>
            <person name="Ventura M."/>
            <person name="Milani C."/>
            <person name="Lugli G.A."/>
        </authorList>
    </citation>
    <scope>NUCLEOTIDE SEQUENCE [LARGE SCALE GENOMIC DNA]</scope>
    <source>
        <strain evidence="1 2">LMG 10510</strain>
    </source>
</reference>
<dbReference type="Proteomes" id="UP000028995">
    <property type="component" value="Unassembled WGS sequence"/>
</dbReference>
<comment type="caution">
    <text evidence="1">The sequence shown here is derived from an EMBL/GenBank/DDBJ whole genome shotgun (WGS) entry which is preliminary data.</text>
</comment>
<proteinExistence type="predicted"/>
<dbReference type="RefSeq" id="WP_051911606.1">
    <property type="nucleotide sequence ID" value="NZ_JGYU01000005.1"/>
</dbReference>
<dbReference type="EMBL" id="JGYU01000005">
    <property type="protein sequence ID" value="KFI57410.1"/>
    <property type="molecule type" value="Genomic_DNA"/>
</dbReference>
<name>A0A087AF60_9BIFI</name>
<sequence length="300" mass="31473">MTTALGVSCDDDGNGVTPLTHRHIIGGFFQNTGIMDGLGVSGRSDLTYQVAEGVAVCSRGDSDGKTLAYWPGGASPAVSAGDPSNPRIDVVWVRALNKPEYAGDASNQVEVGVTQGVASVSPVEPTIPTDATPLRAMLMPAGATATQAASATKDVTYCIPFGSAGRQVAYFRIANGFTLSSKTPVAYCKCKITLPTDRRLQLRLLTNFCASKSNGAPDFSKYSELFMAFRIDGTEVGRRHYVVAYGSWADKPAVIEDVSCGRGEHTLDVIMWVGNGTSADFHGGALPGVVLTATDLGPDE</sequence>
<dbReference type="AlphaFoldDB" id="A0A087AF60"/>
<gene>
    <name evidence="1" type="ORF">BCHO_0829</name>
</gene>
<organism evidence="1 2">
    <name type="scientific">Bifidobacterium choerinum</name>
    <dbReference type="NCBI Taxonomy" id="35760"/>
    <lineage>
        <taxon>Bacteria</taxon>
        <taxon>Bacillati</taxon>
        <taxon>Actinomycetota</taxon>
        <taxon>Actinomycetes</taxon>
        <taxon>Bifidobacteriales</taxon>
        <taxon>Bifidobacteriaceae</taxon>
        <taxon>Bifidobacterium</taxon>
    </lineage>
</organism>
<dbReference type="OrthoDB" id="3240452at2"/>
<protein>
    <submittedName>
        <fullName evidence="1">Uncharacterized protein</fullName>
    </submittedName>
</protein>